<dbReference type="PROSITE" id="PS51257">
    <property type="entry name" value="PROKAR_LIPOPROTEIN"/>
    <property type="match status" value="1"/>
</dbReference>
<organism evidence="3 4">
    <name type="scientific">Paxillus rubicundulus Ve08.2h10</name>
    <dbReference type="NCBI Taxonomy" id="930991"/>
    <lineage>
        <taxon>Eukaryota</taxon>
        <taxon>Fungi</taxon>
        <taxon>Dikarya</taxon>
        <taxon>Basidiomycota</taxon>
        <taxon>Agaricomycotina</taxon>
        <taxon>Agaricomycetes</taxon>
        <taxon>Agaricomycetidae</taxon>
        <taxon>Boletales</taxon>
        <taxon>Paxilineae</taxon>
        <taxon>Paxillaceae</taxon>
        <taxon>Paxillus</taxon>
    </lineage>
</organism>
<dbReference type="AlphaFoldDB" id="A0A0D0E601"/>
<feature type="compositionally biased region" description="Polar residues" evidence="1">
    <location>
        <begin position="91"/>
        <end position="103"/>
    </location>
</feature>
<dbReference type="InParanoid" id="A0A0D0E601"/>
<dbReference type="HOGENOM" id="CLU_2146681_0_0_1"/>
<sequence>MCNPWRSSISDITVWPRILWGGAANLTTTSCVGANNNISGVMILLTFVLFSSGVLSGRLWDTKHLRPEARSSGFHDGTTGNGNPLVRRSNGMASVSDSDQTVGTHHILLRHP</sequence>
<evidence type="ECO:0000313" key="4">
    <source>
        <dbReference type="Proteomes" id="UP000054538"/>
    </source>
</evidence>
<keyword evidence="2" id="KW-0812">Transmembrane</keyword>
<feature type="transmembrane region" description="Helical" evidence="2">
    <location>
        <begin position="38"/>
        <end position="60"/>
    </location>
</feature>
<evidence type="ECO:0000256" key="2">
    <source>
        <dbReference type="SAM" id="Phobius"/>
    </source>
</evidence>
<keyword evidence="2" id="KW-0472">Membrane</keyword>
<name>A0A0D0E601_9AGAM</name>
<accession>A0A0D0E601</accession>
<proteinExistence type="predicted"/>
<dbReference type="Proteomes" id="UP000054538">
    <property type="component" value="Unassembled WGS sequence"/>
</dbReference>
<keyword evidence="2" id="KW-1133">Transmembrane helix</keyword>
<keyword evidence="4" id="KW-1185">Reference proteome</keyword>
<protein>
    <submittedName>
        <fullName evidence="3">Uncharacterized protein</fullName>
    </submittedName>
</protein>
<evidence type="ECO:0000256" key="1">
    <source>
        <dbReference type="SAM" id="MobiDB-lite"/>
    </source>
</evidence>
<feature type="region of interest" description="Disordered" evidence="1">
    <location>
        <begin position="70"/>
        <end position="103"/>
    </location>
</feature>
<reference evidence="4" key="2">
    <citation type="submission" date="2015-01" db="EMBL/GenBank/DDBJ databases">
        <title>Evolutionary Origins and Diversification of the Mycorrhizal Mutualists.</title>
        <authorList>
            <consortium name="DOE Joint Genome Institute"/>
            <consortium name="Mycorrhizal Genomics Consortium"/>
            <person name="Kohler A."/>
            <person name="Kuo A."/>
            <person name="Nagy L.G."/>
            <person name="Floudas D."/>
            <person name="Copeland A."/>
            <person name="Barry K.W."/>
            <person name="Cichocki N."/>
            <person name="Veneault-Fourrey C."/>
            <person name="LaButti K."/>
            <person name="Lindquist E.A."/>
            <person name="Lipzen A."/>
            <person name="Lundell T."/>
            <person name="Morin E."/>
            <person name="Murat C."/>
            <person name="Riley R."/>
            <person name="Ohm R."/>
            <person name="Sun H."/>
            <person name="Tunlid A."/>
            <person name="Henrissat B."/>
            <person name="Grigoriev I.V."/>
            <person name="Hibbett D.S."/>
            <person name="Martin F."/>
        </authorList>
    </citation>
    <scope>NUCLEOTIDE SEQUENCE [LARGE SCALE GENOMIC DNA]</scope>
    <source>
        <strain evidence="4">Ve08.2h10</strain>
    </source>
</reference>
<gene>
    <name evidence="3" type="ORF">PAXRUDRAFT_544514</name>
</gene>
<evidence type="ECO:0000313" key="3">
    <source>
        <dbReference type="EMBL" id="KIK92990.1"/>
    </source>
</evidence>
<dbReference type="EMBL" id="KN825224">
    <property type="protein sequence ID" value="KIK92990.1"/>
    <property type="molecule type" value="Genomic_DNA"/>
</dbReference>
<reference evidence="3 4" key="1">
    <citation type="submission" date="2014-04" db="EMBL/GenBank/DDBJ databases">
        <authorList>
            <consortium name="DOE Joint Genome Institute"/>
            <person name="Kuo A."/>
            <person name="Kohler A."/>
            <person name="Jargeat P."/>
            <person name="Nagy L.G."/>
            <person name="Floudas D."/>
            <person name="Copeland A."/>
            <person name="Barry K.W."/>
            <person name="Cichocki N."/>
            <person name="Veneault-Fourrey C."/>
            <person name="LaButti K."/>
            <person name="Lindquist E.A."/>
            <person name="Lipzen A."/>
            <person name="Lundell T."/>
            <person name="Morin E."/>
            <person name="Murat C."/>
            <person name="Sun H."/>
            <person name="Tunlid A."/>
            <person name="Henrissat B."/>
            <person name="Grigoriev I.V."/>
            <person name="Hibbett D.S."/>
            <person name="Martin F."/>
            <person name="Nordberg H.P."/>
            <person name="Cantor M.N."/>
            <person name="Hua S.X."/>
        </authorList>
    </citation>
    <scope>NUCLEOTIDE SEQUENCE [LARGE SCALE GENOMIC DNA]</scope>
    <source>
        <strain evidence="3 4">Ve08.2h10</strain>
    </source>
</reference>